<dbReference type="EMBL" id="CP073041">
    <property type="protein sequence ID" value="UXE61509.1"/>
    <property type="molecule type" value="Genomic_DNA"/>
</dbReference>
<dbReference type="KEGG" id="wna:KA717_00365"/>
<keyword evidence="1" id="KW-0175">Coiled coil</keyword>
<dbReference type="AlphaFoldDB" id="A0A977PWB6"/>
<organism evidence="3">
    <name type="scientific">Woronichinia naegeliana WA131</name>
    <dbReference type="NCBI Taxonomy" id="2824559"/>
    <lineage>
        <taxon>Bacteria</taxon>
        <taxon>Bacillati</taxon>
        <taxon>Cyanobacteriota</taxon>
        <taxon>Cyanophyceae</taxon>
        <taxon>Synechococcales</taxon>
        <taxon>Coelosphaeriaceae</taxon>
        <taxon>Woronichinia</taxon>
    </lineage>
</organism>
<evidence type="ECO:0000313" key="3">
    <source>
        <dbReference type="EMBL" id="UXE61509.1"/>
    </source>
</evidence>
<proteinExistence type="predicted"/>
<gene>
    <name evidence="3" type="ORF">KA717_00365</name>
</gene>
<reference evidence="3" key="1">
    <citation type="submission" date="2021-04" db="EMBL/GenBank/DDBJ databases">
        <title>Genome sequence of Woronichinia naegeliana from Washington state freshwater lake bloom.</title>
        <authorList>
            <person name="Dreher T.W."/>
        </authorList>
    </citation>
    <scope>NUCLEOTIDE SEQUENCE</scope>
    <source>
        <strain evidence="3">WA131</strain>
    </source>
</reference>
<sequence length="375" mass="43505">MTSKSFENKGGIEGQRDSLKTSTAKRIRKRMITDLEAGAVLPPIVIGTIVKDQGFLEQLKQGDFSEDSFRESIRNIPDDDIFIIDGIQRTTAIQEAVQVNPRIKGQELRIEYWLASEVNAITYRMLVLNTGQLPWNLRRQVEVVYRPMIKELKARNGKITIFMETDNAPASRRYNPCEFHADDIVEMYLSFGAKKEKVDVQEKLADQFTKQDFIEAAANSDFNHRFYQVIDYLLKFDIVFGKYDGSEKIGSKETKEFLKKGKDLFRSQPACLGFVTAFSQEIMGMPGEEYSYEDQQKKWKQITQNADQLLNKLEQKNSQEIGEFLNFDVLNELISKKTSKMAGYYQREFYLAAFKLLIDRNFDVFDMTVCWRKFS</sequence>
<name>A0A977PWB6_9CYAN</name>
<dbReference type="Proteomes" id="UP001065613">
    <property type="component" value="Chromosome"/>
</dbReference>
<feature type="region of interest" description="Disordered" evidence="2">
    <location>
        <begin position="1"/>
        <end position="23"/>
    </location>
</feature>
<feature type="coiled-coil region" evidence="1">
    <location>
        <begin position="292"/>
        <end position="319"/>
    </location>
</feature>
<protein>
    <submittedName>
        <fullName evidence="3">Uncharacterized protein</fullName>
    </submittedName>
</protein>
<accession>A0A977PWB6</accession>
<evidence type="ECO:0000256" key="1">
    <source>
        <dbReference type="SAM" id="Coils"/>
    </source>
</evidence>
<evidence type="ECO:0000256" key="2">
    <source>
        <dbReference type="SAM" id="MobiDB-lite"/>
    </source>
</evidence>